<reference evidence="2 3" key="1">
    <citation type="submission" date="2023-12" db="EMBL/GenBank/DDBJ databases">
        <title>Streptomyces sp. V4-01.</title>
        <authorList>
            <person name="Somphong A."/>
            <person name="Phongsopitanun W."/>
        </authorList>
    </citation>
    <scope>NUCLEOTIDE SEQUENCE [LARGE SCALE GENOMIC DNA]</scope>
    <source>
        <strain evidence="2 3">V4-01</strain>
    </source>
</reference>
<sequence>MTTALTLTADRRPDGAVILSAVGEVDMTNSADLAAATDEALGDVSGRPLIVDLSRVEYLDSAGLSVLLVRAERIEIVASALLGPVLTVCGLTELTTVHGLEPDGGR</sequence>
<accession>A0ABU7P591</accession>
<dbReference type="Proteomes" id="UP001344658">
    <property type="component" value="Unassembled WGS sequence"/>
</dbReference>
<dbReference type="Gene3D" id="3.30.750.24">
    <property type="entry name" value="STAS domain"/>
    <property type="match status" value="1"/>
</dbReference>
<dbReference type="InterPro" id="IPR002645">
    <property type="entry name" value="STAS_dom"/>
</dbReference>
<keyword evidence="3" id="KW-1185">Reference proteome</keyword>
<dbReference type="InterPro" id="IPR036513">
    <property type="entry name" value="STAS_dom_sf"/>
</dbReference>
<comment type="caution">
    <text evidence="2">The sequence shown here is derived from an EMBL/GenBank/DDBJ whole genome shotgun (WGS) entry which is preliminary data.</text>
</comment>
<evidence type="ECO:0000313" key="2">
    <source>
        <dbReference type="EMBL" id="MEE4540447.1"/>
    </source>
</evidence>
<dbReference type="Pfam" id="PF01740">
    <property type="entry name" value="STAS"/>
    <property type="match status" value="1"/>
</dbReference>
<feature type="domain" description="STAS" evidence="1">
    <location>
        <begin position="14"/>
        <end position="106"/>
    </location>
</feature>
<dbReference type="CDD" id="cd07043">
    <property type="entry name" value="STAS_anti-anti-sigma_factors"/>
    <property type="match status" value="1"/>
</dbReference>
<organism evidence="2 3">
    <name type="scientific">Actinacidiphila polyblastidii</name>
    <dbReference type="NCBI Taxonomy" id="3110430"/>
    <lineage>
        <taxon>Bacteria</taxon>
        <taxon>Bacillati</taxon>
        <taxon>Actinomycetota</taxon>
        <taxon>Actinomycetes</taxon>
        <taxon>Kitasatosporales</taxon>
        <taxon>Streptomycetaceae</taxon>
        <taxon>Actinacidiphila</taxon>
    </lineage>
</organism>
<dbReference type="PROSITE" id="PS50801">
    <property type="entry name" value="STAS"/>
    <property type="match status" value="1"/>
</dbReference>
<proteinExistence type="predicted"/>
<protein>
    <submittedName>
        <fullName evidence="2">STAS domain-containing protein</fullName>
    </submittedName>
</protein>
<dbReference type="RefSeq" id="WP_330792164.1">
    <property type="nucleotide sequence ID" value="NZ_JAZEWV010000001.1"/>
</dbReference>
<evidence type="ECO:0000313" key="3">
    <source>
        <dbReference type="Proteomes" id="UP001344658"/>
    </source>
</evidence>
<dbReference type="EMBL" id="JAZEWV010000001">
    <property type="protein sequence ID" value="MEE4540447.1"/>
    <property type="molecule type" value="Genomic_DNA"/>
</dbReference>
<gene>
    <name evidence="2" type="ORF">V2S66_00500</name>
</gene>
<dbReference type="SUPFAM" id="SSF52091">
    <property type="entry name" value="SpoIIaa-like"/>
    <property type="match status" value="1"/>
</dbReference>
<name>A0ABU7P591_9ACTN</name>
<evidence type="ECO:0000259" key="1">
    <source>
        <dbReference type="PROSITE" id="PS50801"/>
    </source>
</evidence>